<dbReference type="HOGENOM" id="CLU_000445_92_1_4"/>
<gene>
    <name evidence="2" type="ordered locus">Mpe_A2795</name>
</gene>
<accession>A2SJL0</accession>
<evidence type="ECO:0000313" key="3">
    <source>
        <dbReference type="Proteomes" id="UP000000366"/>
    </source>
</evidence>
<dbReference type="Proteomes" id="UP000000366">
    <property type="component" value="Chromosome"/>
</dbReference>
<feature type="region of interest" description="Disordered" evidence="1">
    <location>
        <begin position="1"/>
        <end position="23"/>
    </location>
</feature>
<dbReference type="RefSeq" id="WP_011830378.1">
    <property type="nucleotide sequence ID" value="NC_008825.1"/>
</dbReference>
<keyword evidence="3" id="KW-1185">Reference proteome</keyword>
<evidence type="ECO:0008006" key="4">
    <source>
        <dbReference type="Google" id="ProtNLM"/>
    </source>
</evidence>
<name>A2SJL0_METPP</name>
<dbReference type="AlphaFoldDB" id="A2SJL0"/>
<organism evidence="2 3">
    <name type="scientific">Methylibium petroleiphilum (strain ATCC BAA-1232 / LMG 22953 / PM1)</name>
    <dbReference type="NCBI Taxonomy" id="420662"/>
    <lineage>
        <taxon>Bacteria</taxon>
        <taxon>Pseudomonadati</taxon>
        <taxon>Pseudomonadota</taxon>
        <taxon>Betaproteobacteria</taxon>
        <taxon>Burkholderiales</taxon>
        <taxon>Sphaerotilaceae</taxon>
        <taxon>Methylibium</taxon>
    </lineage>
</organism>
<dbReference type="Gene3D" id="1.10.3210.10">
    <property type="entry name" value="Hypothetical protein af1432"/>
    <property type="match status" value="1"/>
</dbReference>
<reference evidence="2 3" key="1">
    <citation type="journal article" date="2007" name="J. Bacteriol.">
        <title>Whole-genome analysis of the methyl tert-butyl ether-degrading beta-proteobacterium Methylibium petroleiphilum PM1.</title>
        <authorList>
            <person name="Kane S.R."/>
            <person name="Chakicherla A.Y."/>
            <person name="Chain P.S.G."/>
            <person name="Schmidt R."/>
            <person name="Shin M.W."/>
            <person name="Legler T.C."/>
            <person name="Scow K.M."/>
            <person name="Larimer F.W."/>
            <person name="Lucas S.M."/>
            <person name="Richardson P.M."/>
            <person name="Hristova K.R."/>
        </authorList>
    </citation>
    <scope>NUCLEOTIDE SEQUENCE [LARGE SCALE GENOMIC DNA]</scope>
    <source>
        <strain evidence="3">ATCC BAA-1232 / LMG 22953 / PM1</strain>
    </source>
</reference>
<dbReference type="eggNOG" id="COG2206">
    <property type="taxonomic scope" value="Bacteria"/>
</dbReference>
<protein>
    <recommendedName>
        <fullName evidence="4">HD-GYP domain-containing protein</fullName>
    </recommendedName>
</protein>
<evidence type="ECO:0000256" key="1">
    <source>
        <dbReference type="SAM" id="MobiDB-lite"/>
    </source>
</evidence>
<dbReference type="STRING" id="420662.Mpe_A2795"/>
<evidence type="ECO:0000313" key="2">
    <source>
        <dbReference type="EMBL" id="ABM95749.1"/>
    </source>
</evidence>
<proteinExistence type="predicted"/>
<dbReference type="KEGG" id="mpt:Mpe_A2795"/>
<dbReference type="EMBL" id="CP000555">
    <property type="protein sequence ID" value="ABM95749.1"/>
    <property type="molecule type" value="Genomic_DNA"/>
</dbReference>
<sequence length="331" mass="35460">MNSLTSYPEPSEPSAAAGDDLVSPSQAALPSDLTAIHHQLLTLLRAPSQEGAWVSLIDGVGRRIRALVERDADMALYLQVQSAQRVQDHYSSQHALFCAVVVDLCLHHLNVGDAERQSAALATLTMNLSMMELQNELIHRERTPTLDQRRVIDGHAQAGAQLLRQVGVQDPVWLEIVELHHTDPPPETGFAALSPTQRLASVVRRVDVFTAKMSSRRFRAGMPATLAARAACLGPDGRPDVVGSAVIKSLGMYPPGSYVKLASGEVAVVTRRGVKANEPVVASLVGRDGRPLAAATPRDTADRSHAVAGIVRPAEVRGPVPPVRVGVSDRL</sequence>